<dbReference type="SMART" id="SM00773">
    <property type="entry name" value="WGR"/>
    <property type="match status" value="1"/>
</dbReference>
<dbReference type="PROSITE" id="PS51977">
    <property type="entry name" value="WGR"/>
    <property type="match status" value="1"/>
</dbReference>
<dbReference type="InterPro" id="IPR049809">
    <property type="entry name" value="YehF/YfeS-like_WGR"/>
</dbReference>
<dbReference type="SUPFAM" id="SSF142921">
    <property type="entry name" value="WGR domain-like"/>
    <property type="match status" value="1"/>
</dbReference>
<keyword evidence="3" id="KW-1185">Reference proteome</keyword>
<evidence type="ECO:0000313" key="3">
    <source>
        <dbReference type="Proteomes" id="UP000245048"/>
    </source>
</evidence>
<dbReference type="Gene3D" id="2.20.140.10">
    <property type="entry name" value="WGR domain"/>
    <property type="match status" value="1"/>
</dbReference>
<proteinExistence type="predicted"/>
<organism evidence="2 3">
    <name type="scientific">Teichococcus aestuarii</name>
    <dbReference type="NCBI Taxonomy" id="568898"/>
    <lineage>
        <taxon>Bacteria</taxon>
        <taxon>Pseudomonadati</taxon>
        <taxon>Pseudomonadota</taxon>
        <taxon>Alphaproteobacteria</taxon>
        <taxon>Acetobacterales</taxon>
        <taxon>Roseomonadaceae</taxon>
        <taxon>Roseomonas</taxon>
    </lineage>
</organism>
<dbReference type="Pfam" id="PF05406">
    <property type="entry name" value="WGR"/>
    <property type="match status" value="1"/>
</dbReference>
<dbReference type="OrthoDB" id="5801306at2"/>
<gene>
    <name evidence="2" type="ORF">CR165_23770</name>
</gene>
<dbReference type="Proteomes" id="UP000245048">
    <property type="component" value="Unassembled WGS sequence"/>
</dbReference>
<sequence length="96" mass="10961">MDVARMLSLWLHRRDPTRNMDRFYRLYIMADLLGGWCLVREWGRHGAAGQVRRDPYANSAEASAACVRLAQKKLRRGYRPAFGASLPQELAALLCP</sequence>
<evidence type="ECO:0000313" key="2">
    <source>
        <dbReference type="EMBL" id="PWC26338.1"/>
    </source>
</evidence>
<name>A0A2U1UXH7_9PROT</name>
<evidence type="ECO:0000259" key="1">
    <source>
        <dbReference type="PROSITE" id="PS51977"/>
    </source>
</evidence>
<dbReference type="CDD" id="cd07996">
    <property type="entry name" value="WGR_MMR_like"/>
    <property type="match status" value="1"/>
</dbReference>
<comment type="caution">
    <text evidence="2">The sequence shown here is derived from an EMBL/GenBank/DDBJ whole genome shotgun (WGS) entry which is preliminary data.</text>
</comment>
<dbReference type="InterPro" id="IPR036930">
    <property type="entry name" value="WGR_dom_sf"/>
</dbReference>
<protein>
    <recommendedName>
        <fullName evidence="1">WGR domain-containing protein</fullName>
    </recommendedName>
</protein>
<reference evidence="3" key="1">
    <citation type="submission" date="2017-10" db="EMBL/GenBank/DDBJ databases">
        <authorList>
            <person name="Toshchakov S.V."/>
            <person name="Goeva M.A."/>
        </authorList>
    </citation>
    <scope>NUCLEOTIDE SEQUENCE [LARGE SCALE GENOMIC DNA]</scope>
    <source>
        <strain evidence="3">JR1/69-1-13</strain>
    </source>
</reference>
<dbReference type="AlphaFoldDB" id="A0A2U1UXH7"/>
<feature type="domain" description="WGR" evidence="1">
    <location>
        <begin position="1"/>
        <end position="92"/>
    </location>
</feature>
<accession>A0A2U1UXH7</accession>
<dbReference type="EMBL" id="PDOA01000051">
    <property type="protein sequence ID" value="PWC26338.1"/>
    <property type="molecule type" value="Genomic_DNA"/>
</dbReference>
<dbReference type="InterPro" id="IPR008893">
    <property type="entry name" value="WGR_domain"/>
</dbReference>